<protein>
    <recommendedName>
        <fullName evidence="3">Encoded protein</fullName>
    </recommendedName>
</protein>
<sequence>MCTEIEEKRQAELCAEMRINLHTVVRPCVLCLKARSLLWGIAFMWVAPWLLQRVCLKAWSAFWGVDFIQVAYHCYTQPQAPLVRGLSSLWDARACGVLAIPKQDTQRLLLCLHRVYACLFL</sequence>
<organism evidence="1 2">
    <name type="scientific">Dunaliella salina</name>
    <name type="common">Green alga</name>
    <name type="synonym">Protococcus salinus</name>
    <dbReference type="NCBI Taxonomy" id="3046"/>
    <lineage>
        <taxon>Eukaryota</taxon>
        <taxon>Viridiplantae</taxon>
        <taxon>Chlorophyta</taxon>
        <taxon>core chlorophytes</taxon>
        <taxon>Chlorophyceae</taxon>
        <taxon>CS clade</taxon>
        <taxon>Chlamydomonadales</taxon>
        <taxon>Dunaliellaceae</taxon>
        <taxon>Dunaliella</taxon>
    </lineage>
</organism>
<evidence type="ECO:0000313" key="2">
    <source>
        <dbReference type="Proteomes" id="UP000815325"/>
    </source>
</evidence>
<name>A0ABQ7GPW5_DUNSA</name>
<proteinExistence type="predicted"/>
<keyword evidence="2" id="KW-1185">Reference proteome</keyword>
<dbReference type="Proteomes" id="UP000815325">
    <property type="component" value="Unassembled WGS sequence"/>
</dbReference>
<dbReference type="EMBL" id="MU069652">
    <property type="protein sequence ID" value="KAF5836616.1"/>
    <property type="molecule type" value="Genomic_DNA"/>
</dbReference>
<evidence type="ECO:0000313" key="1">
    <source>
        <dbReference type="EMBL" id="KAF5836616.1"/>
    </source>
</evidence>
<evidence type="ECO:0008006" key="3">
    <source>
        <dbReference type="Google" id="ProtNLM"/>
    </source>
</evidence>
<accession>A0ABQ7GPW5</accession>
<gene>
    <name evidence="1" type="ORF">DUNSADRAFT_5691</name>
</gene>
<reference evidence="1" key="1">
    <citation type="submission" date="2017-08" db="EMBL/GenBank/DDBJ databases">
        <authorList>
            <person name="Polle J.E."/>
            <person name="Barry K."/>
            <person name="Cushman J."/>
            <person name="Schmutz J."/>
            <person name="Tran D."/>
            <person name="Hathwaick L.T."/>
            <person name="Yim W.C."/>
            <person name="Jenkins J."/>
            <person name="Mckie-Krisberg Z.M."/>
            <person name="Prochnik S."/>
            <person name="Lindquist E."/>
            <person name="Dockter R.B."/>
            <person name="Adam C."/>
            <person name="Molina H."/>
            <person name="Bunkerborg J."/>
            <person name="Jin E."/>
            <person name="Buchheim M."/>
            <person name="Magnuson J."/>
        </authorList>
    </citation>
    <scope>NUCLEOTIDE SEQUENCE</scope>
    <source>
        <strain evidence="1">CCAP 19/18</strain>
    </source>
</reference>
<comment type="caution">
    <text evidence="1">The sequence shown here is derived from an EMBL/GenBank/DDBJ whole genome shotgun (WGS) entry which is preliminary data.</text>
</comment>